<dbReference type="PANTHER" id="PTHR13479:SF40">
    <property type="entry name" value="SMALL RIBOSOMAL SUBUNIT PROTEIN BS18M"/>
    <property type="match status" value="1"/>
</dbReference>
<evidence type="ECO:0000256" key="3">
    <source>
        <dbReference type="ARBA" id="ARBA00022884"/>
    </source>
</evidence>
<keyword evidence="4" id="KW-0689">Ribosomal protein</keyword>
<proteinExistence type="inferred from homology"/>
<evidence type="ECO:0000256" key="7">
    <source>
        <dbReference type="SAM" id="MobiDB-lite"/>
    </source>
</evidence>
<sequence>MSRFSAALQVIASAGVSQLSVAQWAPLVSLGALGQLEQRCGRSMLTSVFGGVNHQPAGARHITSSTGSQQEGQSTSSSGSASDKAPASTSLKDLLQVSSARIAQGDVSRLADVNADLAAAAAAARLEASLQPSTTATTSTEQQPTSSDASAEVNPDEAASTSGPSSSTQQQQQQRLLHPKYGYGALGGVLPAGAADEAGAGVAGLVGALTAQHPRVNPRKMFMPGETYEPQDLNPYAVKAQQPSARRGAAAIPRPSVSEVLEKADYKNVAFLARWFLSPAGRLLSRRQTKLPVAVHKYVSRQVKLARHMGLMAGESRLDKMHLPRLREQELIEAQQRAAYEGA</sequence>
<comment type="subunit">
    <text evidence="2">Part of the 30S ribosomal subunit.</text>
</comment>
<accession>A0AAD3HNB5</accession>
<evidence type="ECO:0000313" key="8">
    <source>
        <dbReference type="EMBL" id="GFR46640.1"/>
    </source>
</evidence>
<dbReference type="EMBL" id="BMAR01000015">
    <property type="protein sequence ID" value="GFR46640.1"/>
    <property type="molecule type" value="Genomic_DNA"/>
</dbReference>
<dbReference type="SUPFAM" id="SSF46911">
    <property type="entry name" value="Ribosomal protein S18"/>
    <property type="match status" value="1"/>
</dbReference>
<dbReference type="Gene3D" id="4.10.640.10">
    <property type="entry name" value="Ribosomal protein S18"/>
    <property type="match status" value="1"/>
</dbReference>
<dbReference type="GO" id="GO:0006412">
    <property type="term" value="P:translation"/>
    <property type="evidence" value="ECO:0007669"/>
    <property type="project" value="InterPro"/>
</dbReference>
<protein>
    <recommendedName>
        <fullName evidence="6">Small ribosomal subunit protein bS18c</fullName>
    </recommendedName>
</protein>
<feature type="compositionally biased region" description="Low complexity" evidence="7">
    <location>
        <begin position="130"/>
        <end position="147"/>
    </location>
</feature>
<feature type="region of interest" description="Disordered" evidence="7">
    <location>
        <begin position="130"/>
        <end position="175"/>
    </location>
</feature>
<dbReference type="AlphaFoldDB" id="A0AAD3HNB5"/>
<evidence type="ECO:0000256" key="6">
    <source>
        <dbReference type="ARBA" id="ARBA00035266"/>
    </source>
</evidence>
<evidence type="ECO:0000256" key="2">
    <source>
        <dbReference type="ARBA" id="ARBA00011458"/>
    </source>
</evidence>
<dbReference type="InterPro" id="IPR001648">
    <property type="entry name" value="Ribosomal_bS18"/>
</dbReference>
<dbReference type="Pfam" id="PF01084">
    <property type="entry name" value="Ribosomal_S18"/>
    <property type="match status" value="1"/>
</dbReference>
<organism evidence="8 9">
    <name type="scientific">Astrephomene gubernaculifera</name>
    <dbReference type="NCBI Taxonomy" id="47775"/>
    <lineage>
        <taxon>Eukaryota</taxon>
        <taxon>Viridiplantae</taxon>
        <taxon>Chlorophyta</taxon>
        <taxon>core chlorophytes</taxon>
        <taxon>Chlorophyceae</taxon>
        <taxon>CS clade</taxon>
        <taxon>Chlamydomonadales</taxon>
        <taxon>Astrephomenaceae</taxon>
        <taxon>Astrephomene</taxon>
    </lineage>
</organism>
<dbReference type="Proteomes" id="UP001054857">
    <property type="component" value="Unassembled WGS sequence"/>
</dbReference>
<gene>
    <name evidence="8" type="ORF">Agub_g8251</name>
</gene>
<feature type="compositionally biased region" description="Low complexity" evidence="7">
    <location>
        <begin position="63"/>
        <end position="82"/>
    </location>
</feature>
<keyword evidence="9" id="KW-1185">Reference proteome</keyword>
<evidence type="ECO:0000313" key="9">
    <source>
        <dbReference type="Proteomes" id="UP001054857"/>
    </source>
</evidence>
<evidence type="ECO:0000256" key="4">
    <source>
        <dbReference type="ARBA" id="ARBA00022980"/>
    </source>
</evidence>
<evidence type="ECO:0000256" key="1">
    <source>
        <dbReference type="ARBA" id="ARBA00005589"/>
    </source>
</evidence>
<keyword evidence="3" id="KW-0694">RNA-binding</keyword>
<dbReference type="GO" id="GO:0070181">
    <property type="term" value="F:small ribosomal subunit rRNA binding"/>
    <property type="evidence" value="ECO:0007669"/>
    <property type="project" value="TreeGrafter"/>
</dbReference>
<keyword evidence="5" id="KW-0687">Ribonucleoprotein</keyword>
<dbReference type="PANTHER" id="PTHR13479">
    <property type="entry name" value="30S RIBOSOMAL PROTEIN S18"/>
    <property type="match status" value="1"/>
</dbReference>
<dbReference type="GO" id="GO:0003735">
    <property type="term" value="F:structural constituent of ribosome"/>
    <property type="evidence" value="ECO:0007669"/>
    <property type="project" value="InterPro"/>
</dbReference>
<comment type="similarity">
    <text evidence="1">Belongs to the bacterial ribosomal protein bS18 family.</text>
</comment>
<dbReference type="InterPro" id="IPR036870">
    <property type="entry name" value="Ribosomal_bS18_sf"/>
</dbReference>
<feature type="non-terminal residue" evidence="8">
    <location>
        <position position="1"/>
    </location>
</feature>
<name>A0AAD3HNB5_9CHLO</name>
<feature type="region of interest" description="Disordered" evidence="7">
    <location>
        <begin position="56"/>
        <end position="87"/>
    </location>
</feature>
<dbReference type="GO" id="GO:0005763">
    <property type="term" value="C:mitochondrial small ribosomal subunit"/>
    <property type="evidence" value="ECO:0007669"/>
    <property type="project" value="TreeGrafter"/>
</dbReference>
<evidence type="ECO:0000256" key="5">
    <source>
        <dbReference type="ARBA" id="ARBA00023274"/>
    </source>
</evidence>
<comment type="caution">
    <text evidence="8">The sequence shown here is derived from an EMBL/GenBank/DDBJ whole genome shotgun (WGS) entry which is preliminary data.</text>
</comment>
<reference evidence="8 9" key="1">
    <citation type="journal article" date="2021" name="Sci. Rep.">
        <title>Genome sequencing of the multicellular alga Astrephomene provides insights into convergent evolution of germ-soma differentiation.</title>
        <authorList>
            <person name="Yamashita S."/>
            <person name="Yamamoto K."/>
            <person name="Matsuzaki R."/>
            <person name="Suzuki S."/>
            <person name="Yamaguchi H."/>
            <person name="Hirooka S."/>
            <person name="Minakuchi Y."/>
            <person name="Miyagishima S."/>
            <person name="Kawachi M."/>
            <person name="Toyoda A."/>
            <person name="Nozaki H."/>
        </authorList>
    </citation>
    <scope>NUCLEOTIDE SEQUENCE [LARGE SCALE GENOMIC DNA]</scope>
    <source>
        <strain evidence="8 9">NIES-4017</strain>
    </source>
</reference>
<feature type="compositionally biased region" description="Low complexity" evidence="7">
    <location>
        <begin position="160"/>
        <end position="174"/>
    </location>
</feature>